<keyword evidence="5" id="KW-1185">Reference proteome</keyword>
<dbReference type="InterPro" id="IPR002347">
    <property type="entry name" value="SDR_fam"/>
</dbReference>
<dbReference type="PANTHER" id="PTHR42760:SF78">
    <property type="entry name" value="3-OXOACYL-[ACYL-CARRIER-PROTEIN] REDUCTASE [NADH]"/>
    <property type="match status" value="1"/>
</dbReference>
<comment type="caution">
    <text evidence="4">The sequence shown here is derived from an EMBL/GenBank/DDBJ whole genome shotgun (WGS) entry which is preliminary data.</text>
</comment>
<dbReference type="EMBL" id="SNWR01000002">
    <property type="protein sequence ID" value="TDO31877.1"/>
    <property type="molecule type" value="Genomic_DNA"/>
</dbReference>
<comment type="similarity">
    <text evidence="1">Belongs to the short-chain dehydrogenases/reductases (SDR) family.</text>
</comment>
<evidence type="ECO:0000256" key="2">
    <source>
        <dbReference type="SAM" id="MobiDB-lite"/>
    </source>
</evidence>
<dbReference type="FunFam" id="3.40.50.720:FF:000338">
    <property type="entry name" value="3-oxoacyl-ACP reductase FabG"/>
    <property type="match status" value="1"/>
</dbReference>
<dbReference type="OrthoDB" id="9804774at2"/>
<name>A0A4R6J9J1_9ACTN</name>
<dbReference type="SMART" id="SM00822">
    <property type="entry name" value="PKS_KR"/>
    <property type="match status" value="1"/>
</dbReference>
<evidence type="ECO:0000256" key="1">
    <source>
        <dbReference type="ARBA" id="ARBA00006484"/>
    </source>
</evidence>
<feature type="region of interest" description="Disordered" evidence="2">
    <location>
        <begin position="16"/>
        <end position="41"/>
    </location>
</feature>
<proteinExistence type="inferred from homology"/>
<organism evidence="4 5">
    <name type="scientific">Paractinoplanes brasiliensis</name>
    <dbReference type="NCBI Taxonomy" id="52695"/>
    <lineage>
        <taxon>Bacteria</taxon>
        <taxon>Bacillati</taxon>
        <taxon>Actinomycetota</taxon>
        <taxon>Actinomycetes</taxon>
        <taxon>Micromonosporales</taxon>
        <taxon>Micromonosporaceae</taxon>
        <taxon>Paractinoplanes</taxon>
    </lineage>
</organism>
<protein>
    <submittedName>
        <fullName evidence="4">3-oxoacyl-[acyl-carrier protein] reductase</fullName>
    </submittedName>
</protein>
<dbReference type="AlphaFoldDB" id="A0A4R6J9J1"/>
<sequence length="442" mass="45013">MGDRYASFANSGPGRGLVKRLGLPDPPRLRRYRPGDPLTEGPVLLGAAPGGRLGDPVRKLLSAAGVDAIDEPLADGGHGALIFDATGITGTTKLSELYEFFHPNARSLRRSGRVIVLGTPPGSAAGGPEATAQRALEGLTRSIGKEFGRGITSQLVYVDPGGEGALESTLRFLLSGRSAYVSGQVIRVGAGNPPAPADWQLPLAGRTALVTGAARGIGAAIARVLARDGADVIALDVPQAGDALAGVANDVRGRAFQLDLTAPGAGERLASYLSGPLDIVVHNAGITRDRTIAKMDPAGWQSVLSVNLVAPERINEALLAKDLVRSGGTIVGVASIAGIAGNRGQTNYATSKAGVIGLVQSSAPGLLAKGITINAVAPGFIETAMTAKMPVTLREAGRRMNSMAQGGLPVDVAETIAWFASPGSATITGNVVRVCGQSLLGA</sequence>
<evidence type="ECO:0000313" key="5">
    <source>
        <dbReference type="Proteomes" id="UP000294901"/>
    </source>
</evidence>
<dbReference type="RefSeq" id="WP_133877919.1">
    <property type="nucleotide sequence ID" value="NZ_BOMD01000041.1"/>
</dbReference>
<evidence type="ECO:0000259" key="3">
    <source>
        <dbReference type="SMART" id="SM00822"/>
    </source>
</evidence>
<dbReference type="NCBIfam" id="NF006110">
    <property type="entry name" value="PRK08261.1"/>
    <property type="match status" value="1"/>
</dbReference>
<dbReference type="PRINTS" id="PR00080">
    <property type="entry name" value="SDRFAMILY"/>
</dbReference>
<dbReference type="GO" id="GO:0016616">
    <property type="term" value="F:oxidoreductase activity, acting on the CH-OH group of donors, NAD or NADP as acceptor"/>
    <property type="evidence" value="ECO:0007669"/>
    <property type="project" value="TreeGrafter"/>
</dbReference>
<dbReference type="SUPFAM" id="SSF51735">
    <property type="entry name" value="NAD(P)-binding Rossmann-fold domains"/>
    <property type="match status" value="2"/>
</dbReference>
<dbReference type="Gene3D" id="3.40.50.720">
    <property type="entry name" value="NAD(P)-binding Rossmann-like Domain"/>
    <property type="match status" value="2"/>
</dbReference>
<evidence type="ECO:0000313" key="4">
    <source>
        <dbReference type="EMBL" id="TDO31877.1"/>
    </source>
</evidence>
<dbReference type="PANTHER" id="PTHR42760">
    <property type="entry name" value="SHORT-CHAIN DEHYDROGENASES/REDUCTASES FAMILY MEMBER"/>
    <property type="match status" value="1"/>
</dbReference>
<reference evidence="4 5" key="1">
    <citation type="submission" date="2019-03" db="EMBL/GenBank/DDBJ databases">
        <title>Sequencing the genomes of 1000 actinobacteria strains.</title>
        <authorList>
            <person name="Klenk H.-P."/>
        </authorList>
    </citation>
    <scope>NUCLEOTIDE SEQUENCE [LARGE SCALE GENOMIC DNA]</scope>
    <source>
        <strain evidence="4 5">DSM 43805</strain>
    </source>
</reference>
<dbReference type="Proteomes" id="UP000294901">
    <property type="component" value="Unassembled WGS sequence"/>
</dbReference>
<feature type="domain" description="Ketoreductase" evidence="3">
    <location>
        <begin position="206"/>
        <end position="379"/>
    </location>
</feature>
<dbReference type="PRINTS" id="PR00081">
    <property type="entry name" value="GDHRDH"/>
</dbReference>
<dbReference type="InterPro" id="IPR057326">
    <property type="entry name" value="KR_dom"/>
</dbReference>
<gene>
    <name evidence="4" type="ORF">C8E87_7313</name>
</gene>
<dbReference type="InterPro" id="IPR036291">
    <property type="entry name" value="NAD(P)-bd_dom_sf"/>
</dbReference>
<accession>A0A4R6J9J1</accession>
<dbReference type="Pfam" id="PF13561">
    <property type="entry name" value="adh_short_C2"/>
    <property type="match status" value="1"/>
</dbReference>